<dbReference type="InterPro" id="IPR022780">
    <property type="entry name" value="Dynein_light_int_chain"/>
</dbReference>
<proteinExistence type="inferred from homology"/>
<dbReference type="GO" id="GO:0000226">
    <property type="term" value="P:microtubule cytoskeleton organization"/>
    <property type="evidence" value="ECO:0007669"/>
    <property type="project" value="TreeGrafter"/>
</dbReference>
<dbReference type="GO" id="GO:0045504">
    <property type="term" value="F:dynein heavy chain binding"/>
    <property type="evidence" value="ECO:0007669"/>
    <property type="project" value="TreeGrafter"/>
</dbReference>
<comment type="function">
    <text evidence="11">Acts as one of several non-catalytic accessory components of the cytoplasmic dynein 1 complex that are thought to be involved in linking dynein to cargos and to adapter proteins that regulate dynein function. Cytoplasmic dynein 1 acts as a motor for the intracellular retrograde motility of vesicles and organelles along microtubules. May play a role in binding dynein to membranous organelles or chromosomes.</text>
</comment>
<accession>A0A7E4UZJ0</accession>
<dbReference type="SUPFAM" id="SSF52540">
    <property type="entry name" value="P-loop containing nucleoside triphosphate hydrolases"/>
    <property type="match status" value="1"/>
</dbReference>
<evidence type="ECO:0000256" key="7">
    <source>
        <dbReference type="ARBA" id="ARBA00022840"/>
    </source>
</evidence>
<evidence type="ECO:0000256" key="6">
    <source>
        <dbReference type="ARBA" id="ARBA00022741"/>
    </source>
</evidence>
<dbReference type="GO" id="GO:0005874">
    <property type="term" value="C:microtubule"/>
    <property type="evidence" value="ECO:0007669"/>
    <property type="project" value="UniProtKB-KW"/>
</dbReference>
<comment type="subunit">
    <text evidence="11">Homodimer. The cytoplasmic dynein 1 complex consists of two catalytic heavy chains (HCs) and a number of non-catalytic subunits presented by intermediate chains (ICs).</text>
</comment>
<name>A0A7E4UZJ0_PANRE</name>
<evidence type="ECO:0000256" key="3">
    <source>
        <dbReference type="ARBA" id="ARBA00022448"/>
    </source>
</evidence>
<evidence type="ECO:0000256" key="1">
    <source>
        <dbReference type="ARBA" id="ARBA00004245"/>
    </source>
</evidence>
<evidence type="ECO:0000256" key="11">
    <source>
        <dbReference type="RuleBase" id="RU366047"/>
    </source>
</evidence>
<keyword evidence="9 11" id="KW-0505">Motor protein</keyword>
<dbReference type="GO" id="GO:0005524">
    <property type="term" value="F:ATP binding"/>
    <property type="evidence" value="ECO:0007669"/>
    <property type="project" value="UniProtKB-KW"/>
</dbReference>
<dbReference type="GO" id="GO:0007018">
    <property type="term" value="P:microtubule-based movement"/>
    <property type="evidence" value="ECO:0007669"/>
    <property type="project" value="InterPro"/>
</dbReference>
<comment type="subcellular location">
    <subcellularLocation>
        <location evidence="1 11">Cytoplasm</location>
        <location evidence="1 11">Cytoskeleton</location>
    </subcellularLocation>
</comment>
<dbReference type="PANTHER" id="PTHR12688">
    <property type="entry name" value="DYNEIN LIGHT INTERMEDIATE CHAIN"/>
    <property type="match status" value="1"/>
</dbReference>
<evidence type="ECO:0000256" key="5">
    <source>
        <dbReference type="ARBA" id="ARBA00022701"/>
    </source>
</evidence>
<dbReference type="Proteomes" id="UP000492821">
    <property type="component" value="Unassembled WGS sequence"/>
</dbReference>
<evidence type="ECO:0000256" key="10">
    <source>
        <dbReference type="ARBA" id="ARBA00023212"/>
    </source>
</evidence>
<protein>
    <recommendedName>
        <fullName evidence="11">Dynein light intermediate chain</fullName>
    </recommendedName>
</protein>
<organism evidence="12 13">
    <name type="scientific">Panagrellus redivivus</name>
    <name type="common">Microworm</name>
    <dbReference type="NCBI Taxonomy" id="6233"/>
    <lineage>
        <taxon>Eukaryota</taxon>
        <taxon>Metazoa</taxon>
        <taxon>Ecdysozoa</taxon>
        <taxon>Nematoda</taxon>
        <taxon>Chromadorea</taxon>
        <taxon>Rhabditida</taxon>
        <taxon>Tylenchina</taxon>
        <taxon>Panagrolaimomorpha</taxon>
        <taxon>Panagrolaimoidea</taxon>
        <taxon>Panagrolaimidae</taxon>
        <taxon>Panagrellus</taxon>
    </lineage>
</organism>
<dbReference type="PANTHER" id="PTHR12688:SF0">
    <property type="entry name" value="DYNEIN LIGHT INTERMEDIATE CHAIN"/>
    <property type="match status" value="1"/>
</dbReference>
<evidence type="ECO:0000256" key="2">
    <source>
        <dbReference type="ARBA" id="ARBA00006831"/>
    </source>
</evidence>
<dbReference type="InterPro" id="IPR027417">
    <property type="entry name" value="P-loop_NTPase"/>
</dbReference>
<keyword evidence="4 11" id="KW-0963">Cytoplasm</keyword>
<dbReference type="GO" id="GO:0005813">
    <property type="term" value="C:centrosome"/>
    <property type="evidence" value="ECO:0007669"/>
    <property type="project" value="TreeGrafter"/>
</dbReference>
<reference evidence="12" key="1">
    <citation type="journal article" date="2013" name="Genetics">
        <title>The draft genome and transcriptome of Panagrellus redivivus are shaped by the harsh demands of a free-living lifestyle.</title>
        <authorList>
            <person name="Srinivasan J."/>
            <person name="Dillman A.R."/>
            <person name="Macchietto M.G."/>
            <person name="Heikkinen L."/>
            <person name="Lakso M."/>
            <person name="Fracchia K.M."/>
            <person name="Antoshechkin I."/>
            <person name="Mortazavi A."/>
            <person name="Wong G."/>
            <person name="Sternberg P.W."/>
        </authorList>
    </citation>
    <scope>NUCLEOTIDE SEQUENCE [LARGE SCALE GENOMIC DNA]</scope>
    <source>
        <strain evidence="12">MT8872</strain>
    </source>
</reference>
<evidence type="ECO:0000256" key="9">
    <source>
        <dbReference type="ARBA" id="ARBA00023175"/>
    </source>
</evidence>
<dbReference type="WBParaSite" id="Pan_g1471.t1">
    <property type="protein sequence ID" value="Pan_g1471.t1"/>
    <property type="gene ID" value="Pan_g1471"/>
</dbReference>
<evidence type="ECO:0000256" key="8">
    <source>
        <dbReference type="ARBA" id="ARBA00023017"/>
    </source>
</evidence>
<keyword evidence="10 11" id="KW-0206">Cytoskeleton</keyword>
<keyword evidence="8 11" id="KW-0243">Dynein</keyword>
<evidence type="ECO:0000313" key="12">
    <source>
        <dbReference type="Proteomes" id="UP000492821"/>
    </source>
</evidence>
<keyword evidence="12" id="KW-1185">Reference proteome</keyword>
<keyword evidence="3 11" id="KW-0813">Transport</keyword>
<keyword evidence="6 11" id="KW-0547">Nucleotide-binding</keyword>
<reference evidence="13" key="2">
    <citation type="submission" date="2020-10" db="UniProtKB">
        <authorList>
            <consortium name="WormBaseParasite"/>
        </authorList>
    </citation>
    <scope>IDENTIFICATION</scope>
</reference>
<keyword evidence="5 11" id="KW-0493">Microtubule</keyword>
<comment type="similarity">
    <text evidence="2 11">Belongs to the dynein light intermediate chain family.</text>
</comment>
<keyword evidence="7 11" id="KW-0067">ATP-binding</keyword>
<dbReference type="GO" id="GO:0005868">
    <property type="term" value="C:cytoplasmic dynein complex"/>
    <property type="evidence" value="ECO:0007669"/>
    <property type="project" value="UniProtKB-UniRule"/>
</dbReference>
<dbReference type="InterPro" id="IPR008467">
    <property type="entry name" value="Dynein1_light_intermed_chain"/>
</dbReference>
<evidence type="ECO:0000313" key="13">
    <source>
        <dbReference type="WBParaSite" id="Pan_g1471.t1"/>
    </source>
</evidence>
<dbReference type="AlphaFoldDB" id="A0A7E4UZJ0"/>
<sequence>MTTVYPAVGNLLQAQPKPDEEDNVWTRLLSEWGNKSGASGHGSVIVLGEPECGKTTLLRRMTKADKMSFSSALEYSFLNIQSDYNNGSYAYQLGSAAAGAAAAAFGSSDSINLPVFLLSGHESFVPLLKFALPKQLTKACFVLTVSMSPPEKIIPSLEKWFAVAERVVKEHYSEEVIEAGRQARKF</sequence>
<evidence type="ECO:0000256" key="4">
    <source>
        <dbReference type="ARBA" id="ARBA00022490"/>
    </source>
</evidence>
<dbReference type="Pfam" id="PF05783">
    <property type="entry name" value="DLIC"/>
    <property type="match status" value="2"/>
</dbReference>